<dbReference type="KEGG" id="atm:ANT_19370"/>
<dbReference type="InParanoid" id="E8N699"/>
<dbReference type="Pfam" id="PF13480">
    <property type="entry name" value="Acetyltransf_6"/>
    <property type="match status" value="1"/>
</dbReference>
<dbReference type="AlphaFoldDB" id="E8N699"/>
<dbReference type="InterPro" id="IPR016181">
    <property type="entry name" value="Acyl_CoA_acyltransferase"/>
</dbReference>
<dbReference type="HOGENOM" id="CLU_046277_1_0_0"/>
<dbReference type="RefSeq" id="WP_013560336.1">
    <property type="nucleotide sequence ID" value="NC_014960.1"/>
</dbReference>
<dbReference type="OrthoDB" id="9808976at2"/>
<dbReference type="Proteomes" id="UP000008922">
    <property type="component" value="Chromosome"/>
</dbReference>
<keyword evidence="3" id="KW-1185">Reference proteome</keyword>
<dbReference type="eggNOG" id="COG5653">
    <property type="taxonomic scope" value="Bacteria"/>
</dbReference>
<protein>
    <recommendedName>
        <fullName evidence="1">BioF2-like acetyltransferase domain-containing protein</fullName>
    </recommendedName>
</protein>
<gene>
    <name evidence="2" type="ordered locus">ANT_19370</name>
</gene>
<sequence>MNLEFDCHSSFSPQLIREWSELLPKSTCHVPFLDPDYLAIWWETRGGGEWQEECQLVLITARYQGQLVGIAPLFYTPDFRGCPRLMLLGSVEVSDYLDFVVLPEYLADFCEQLLPFVRQLSLPQWEMLDLYNLFETSPTLQALTQTAQRMGGSTQTERAYRCPQILLPGDWEQYLATLDKKQRHEVRRKIRRLEASGFNTRWYRVEDGKHLEEEINAFIQLMEFDEAKKRFLTPPMRQFMKQVIRWAHQKGILHLAFLEIDGIKAAAYLAFDMLNRLWIYNSGINPGFWDFSPGWVLVAYQLQWANEHHREAFDFMRGDEEYKYRFGAVDRFLDRLIITLPNN</sequence>
<dbReference type="STRING" id="926569.ANT_19370"/>
<dbReference type="Gene3D" id="3.40.630.30">
    <property type="match status" value="1"/>
</dbReference>
<accession>E8N699</accession>
<proteinExistence type="predicted"/>
<evidence type="ECO:0000313" key="2">
    <source>
        <dbReference type="EMBL" id="BAJ63963.1"/>
    </source>
</evidence>
<dbReference type="InterPro" id="IPR038740">
    <property type="entry name" value="BioF2-like_GNAT_dom"/>
</dbReference>
<name>E8N699_ANATU</name>
<feature type="domain" description="BioF2-like acetyltransferase" evidence="1">
    <location>
        <begin position="180"/>
        <end position="323"/>
    </location>
</feature>
<dbReference type="EMBL" id="AP012029">
    <property type="protein sequence ID" value="BAJ63963.1"/>
    <property type="molecule type" value="Genomic_DNA"/>
</dbReference>
<evidence type="ECO:0000259" key="1">
    <source>
        <dbReference type="Pfam" id="PF13480"/>
    </source>
</evidence>
<evidence type="ECO:0000313" key="3">
    <source>
        <dbReference type="Proteomes" id="UP000008922"/>
    </source>
</evidence>
<reference evidence="2 3" key="1">
    <citation type="submission" date="2010-12" db="EMBL/GenBank/DDBJ databases">
        <title>Whole genome sequence of Anaerolinea thermophila UNI-1.</title>
        <authorList>
            <person name="Narita-Yamada S."/>
            <person name="Kishi E."/>
            <person name="Watanabe Y."/>
            <person name="Takasaki K."/>
            <person name="Ankai A."/>
            <person name="Oguchi A."/>
            <person name="Fukui S."/>
            <person name="Takahashi M."/>
            <person name="Yashiro I."/>
            <person name="Hosoyama A."/>
            <person name="Sekiguchi Y."/>
            <person name="Hanada S."/>
            <person name="Fujita N."/>
        </authorList>
    </citation>
    <scope>NUCLEOTIDE SEQUENCE [LARGE SCALE GENOMIC DNA]</scope>
    <source>
        <strain evidence="3">DSM 14523 / JCM 11388 / NBRC 100420 / UNI-1</strain>
    </source>
</reference>
<dbReference type="SUPFAM" id="SSF55729">
    <property type="entry name" value="Acyl-CoA N-acyltransferases (Nat)"/>
    <property type="match status" value="1"/>
</dbReference>
<organism evidence="2 3">
    <name type="scientific">Anaerolinea thermophila (strain DSM 14523 / JCM 11388 / NBRC 100420 / UNI-1)</name>
    <dbReference type="NCBI Taxonomy" id="926569"/>
    <lineage>
        <taxon>Bacteria</taxon>
        <taxon>Bacillati</taxon>
        <taxon>Chloroflexota</taxon>
        <taxon>Anaerolineae</taxon>
        <taxon>Anaerolineales</taxon>
        <taxon>Anaerolineaceae</taxon>
        <taxon>Anaerolinea</taxon>
    </lineage>
</organism>